<protein>
    <recommendedName>
        <fullName evidence="4">Kielin/chordin-like protein</fullName>
    </recommendedName>
</protein>
<accession>A0A9P0A0U1</accession>
<reference evidence="2" key="1">
    <citation type="submission" date="2021-12" db="EMBL/GenBank/DDBJ databases">
        <authorList>
            <person name="King R."/>
        </authorList>
    </citation>
    <scope>NUCLEOTIDE SEQUENCE</scope>
</reference>
<proteinExistence type="predicted"/>
<dbReference type="Proteomes" id="UP001152759">
    <property type="component" value="Chromosome 2"/>
</dbReference>
<sequence>APADSNESRTENIRESSNLRKTEPSQDKSSCRVEGHWYRHGQQIVRKDPCDFCLCIDREMFCYWQPELCLSPPPLTNETSVRPTQAQNTSKAITLSPLSEESGSDMTRETSTMISATFTSEENQTTELPPATAQISTAQPTSCIVLGVEYQLGEILPRDTGSCLQCQCTDEGRIACTPKNCVSLSQDYVHDPINSLDMFDVDVF</sequence>
<dbReference type="AlphaFoldDB" id="A0A9P0A0U1"/>
<dbReference type="EMBL" id="OU963863">
    <property type="protein sequence ID" value="CAH0383888.1"/>
    <property type="molecule type" value="Genomic_DNA"/>
</dbReference>
<feature type="non-terminal residue" evidence="2">
    <location>
        <position position="204"/>
    </location>
</feature>
<keyword evidence="3" id="KW-1185">Reference proteome</keyword>
<feature type="region of interest" description="Disordered" evidence="1">
    <location>
        <begin position="1"/>
        <end position="28"/>
    </location>
</feature>
<evidence type="ECO:0000256" key="1">
    <source>
        <dbReference type="SAM" id="MobiDB-lite"/>
    </source>
</evidence>
<gene>
    <name evidence="2" type="ORF">BEMITA_LOCUS3285</name>
</gene>
<evidence type="ECO:0000313" key="3">
    <source>
        <dbReference type="Proteomes" id="UP001152759"/>
    </source>
</evidence>
<name>A0A9P0A0U1_BEMTA</name>
<dbReference type="SUPFAM" id="SSF57603">
    <property type="entry name" value="FnI-like domain"/>
    <property type="match status" value="2"/>
</dbReference>
<evidence type="ECO:0000313" key="2">
    <source>
        <dbReference type="EMBL" id="CAH0383888.1"/>
    </source>
</evidence>
<organism evidence="2 3">
    <name type="scientific">Bemisia tabaci</name>
    <name type="common">Sweetpotato whitefly</name>
    <name type="synonym">Aleurodes tabaci</name>
    <dbReference type="NCBI Taxonomy" id="7038"/>
    <lineage>
        <taxon>Eukaryota</taxon>
        <taxon>Metazoa</taxon>
        <taxon>Ecdysozoa</taxon>
        <taxon>Arthropoda</taxon>
        <taxon>Hexapoda</taxon>
        <taxon>Insecta</taxon>
        <taxon>Pterygota</taxon>
        <taxon>Neoptera</taxon>
        <taxon>Paraneoptera</taxon>
        <taxon>Hemiptera</taxon>
        <taxon>Sternorrhyncha</taxon>
        <taxon>Aleyrodoidea</taxon>
        <taxon>Aleyrodidae</taxon>
        <taxon>Aleyrodinae</taxon>
        <taxon>Bemisia</taxon>
    </lineage>
</organism>
<evidence type="ECO:0008006" key="4">
    <source>
        <dbReference type="Google" id="ProtNLM"/>
    </source>
</evidence>